<protein>
    <submittedName>
        <fullName evidence="1">Uncharacterized protein</fullName>
    </submittedName>
</protein>
<evidence type="ECO:0000313" key="1">
    <source>
        <dbReference type="EMBL" id="KAG6510541.1"/>
    </source>
</evidence>
<dbReference type="Proteomes" id="UP000734854">
    <property type="component" value="Unassembled WGS sequence"/>
</dbReference>
<evidence type="ECO:0000313" key="2">
    <source>
        <dbReference type="Proteomes" id="UP000734854"/>
    </source>
</evidence>
<organism evidence="1 2">
    <name type="scientific">Zingiber officinale</name>
    <name type="common">Ginger</name>
    <name type="synonym">Amomum zingiber</name>
    <dbReference type="NCBI Taxonomy" id="94328"/>
    <lineage>
        <taxon>Eukaryota</taxon>
        <taxon>Viridiplantae</taxon>
        <taxon>Streptophyta</taxon>
        <taxon>Embryophyta</taxon>
        <taxon>Tracheophyta</taxon>
        <taxon>Spermatophyta</taxon>
        <taxon>Magnoliopsida</taxon>
        <taxon>Liliopsida</taxon>
        <taxon>Zingiberales</taxon>
        <taxon>Zingiberaceae</taxon>
        <taxon>Zingiber</taxon>
    </lineage>
</organism>
<reference evidence="1 2" key="1">
    <citation type="submission" date="2020-08" db="EMBL/GenBank/DDBJ databases">
        <title>Plant Genome Project.</title>
        <authorList>
            <person name="Zhang R.-G."/>
        </authorList>
    </citation>
    <scope>NUCLEOTIDE SEQUENCE [LARGE SCALE GENOMIC DNA]</scope>
    <source>
        <tissue evidence="1">Rhizome</tissue>
    </source>
</reference>
<dbReference type="EMBL" id="JACMSC010000008">
    <property type="protein sequence ID" value="KAG6510541.1"/>
    <property type="molecule type" value="Genomic_DNA"/>
</dbReference>
<dbReference type="AlphaFoldDB" id="A0A8J5GV96"/>
<proteinExistence type="predicted"/>
<accession>A0A8J5GV96</accession>
<name>A0A8J5GV96_ZINOF</name>
<comment type="caution">
    <text evidence="1">The sequence shown here is derived from an EMBL/GenBank/DDBJ whole genome shotgun (WGS) entry which is preliminary data.</text>
</comment>
<keyword evidence="2" id="KW-1185">Reference proteome</keyword>
<sequence length="194" mass="21524">MDGMCRVFYTSLDLMAISDAKHAGYFAQIRDIASHYMHQARGQQRLDIRHSHVLEQIGHKSSLTQQIHREPRNVQRGRQGGRRCRTQLTQSHFSNIGLGGSSSNFEHGSHSDTTLPTQTPTVCPSPITPIQLFDQTLDSGITNENAHNVQDTFVGGIGCYLTFGGFLFVSSDLVANTNAFAFSKCEINALNYCF</sequence>
<gene>
    <name evidence="1" type="ORF">ZIOFF_028566</name>
</gene>